<dbReference type="PANTHER" id="PTHR24120">
    <property type="entry name" value="GH07239P"/>
    <property type="match status" value="1"/>
</dbReference>
<dbReference type="InterPro" id="IPR036770">
    <property type="entry name" value="Ankyrin_rpt-contain_sf"/>
</dbReference>
<sequence length="191" mass="21695">LIEVDDVKGLLLTDYEKIMSDAQYPIHVAAQKKAIKCIEVLSKLQQNKKTENGQTALMFCAENNFQEAVEYLVQEKGQKNNDGQTALMLAAMNQSESIISFLKEEIGIQDDDGFSALMYAAQEKNLKIVEMLKDELNLVDDDGLNATKIAILRENWDVVKILWKYEDNIQSALEYAKQENCEAKLREVVDK</sequence>
<accession>A0A146KD15</accession>
<dbReference type="PANTHER" id="PTHR24120:SF4">
    <property type="entry name" value="GH07239P"/>
    <property type="match status" value="1"/>
</dbReference>
<reference evidence="1" key="1">
    <citation type="submission" date="2015-07" db="EMBL/GenBank/DDBJ databases">
        <title>Adaptation to a free-living lifestyle via gene acquisitions in the diplomonad Trepomonas sp. PC1.</title>
        <authorList>
            <person name="Xu F."/>
            <person name="Jerlstrom-Hultqvist J."/>
            <person name="Kolisko M."/>
            <person name="Simpson A.G.B."/>
            <person name="Roger A.J."/>
            <person name="Svard S.G."/>
            <person name="Andersson J.O."/>
        </authorList>
    </citation>
    <scope>NUCLEOTIDE SEQUENCE</scope>
    <source>
        <strain evidence="1">PC1</strain>
    </source>
</reference>
<dbReference type="AlphaFoldDB" id="A0A146KD15"/>
<organism evidence="1">
    <name type="scientific">Trepomonas sp. PC1</name>
    <dbReference type="NCBI Taxonomy" id="1076344"/>
    <lineage>
        <taxon>Eukaryota</taxon>
        <taxon>Metamonada</taxon>
        <taxon>Diplomonadida</taxon>
        <taxon>Hexamitidae</taxon>
        <taxon>Hexamitinae</taxon>
        <taxon>Trepomonas</taxon>
    </lineage>
</organism>
<dbReference type="SMART" id="SM00248">
    <property type="entry name" value="ANK"/>
    <property type="match status" value="5"/>
</dbReference>
<proteinExistence type="predicted"/>
<protein>
    <submittedName>
        <fullName evidence="1">Protein 21.1</fullName>
    </submittedName>
</protein>
<dbReference type="Pfam" id="PF12796">
    <property type="entry name" value="Ank_2"/>
    <property type="match status" value="1"/>
</dbReference>
<feature type="non-terminal residue" evidence="1">
    <location>
        <position position="1"/>
    </location>
</feature>
<dbReference type="Gene3D" id="1.25.40.20">
    <property type="entry name" value="Ankyrin repeat-containing domain"/>
    <property type="match status" value="1"/>
</dbReference>
<gene>
    <name evidence="1" type="ORF">TPC1_12964</name>
</gene>
<name>A0A146KD15_9EUKA</name>
<dbReference type="EMBL" id="GDID01002209">
    <property type="protein sequence ID" value="JAP94397.1"/>
    <property type="molecule type" value="Transcribed_RNA"/>
</dbReference>
<dbReference type="InterPro" id="IPR002110">
    <property type="entry name" value="Ankyrin_rpt"/>
</dbReference>
<evidence type="ECO:0000313" key="1">
    <source>
        <dbReference type="EMBL" id="JAP94397.1"/>
    </source>
</evidence>
<dbReference type="SUPFAM" id="SSF48403">
    <property type="entry name" value="Ankyrin repeat"/>
    <property type="match status" value="1"/>
</dbReference>